<evidence type="ECO:0000313" key="17">
    <source>
        <dbReference type="Proteomes" id="UP000023541"/>
    </source>
</evidence>
<keyword evidence="17" id="KW-1185">Reference proteome</keyword>
<dbReference type="PROSITE" id="PS50093">
    <property type="entry name" value="PKD"/>
    <property type="match status" value="1"/>
</dbReference>
<comment type="cofactor">
    <cofactor evidence="2">
        <name>Zn(2+)</name>
        <dbReference type="ChEBI" id="CHEBI:29105"/>
    </cofactor>
</comment>
<accession>A0A023BX72</accession>
<feature type="compositionally biased region" description="Basic and acidic residues" evidence="14">
    <location>
        <begin position="28"/>
        <end position="45"/>
    </location>
</feature>
<evidence type="ECO:0000256" key="2">
    <source>
        <dbReference type="ARBA" id="ARBA00001947"/>
    </source>
</evidence>
<dbReference type="SUPFAM" id="SSF49299">
    <property type="entry name" value="PKD domain"/>
    <property type="match status" value="1"/>
</dbReference>
<dbReference type="InterPro" id="IPR045474">
    <property type="entry name" value="GEVED"/>
</dbReference>
<dbReference type="eggNOG" id="COG3975">
    <property type="taxonomic scope" value="Bacteria"/>
</dbReference>
<evidence type="ECO:0000256" key="14">
    <source>
        <dbReference type="SAM" id="MobiDB-lite"/>
    </source>
</evidence>
<gene>
    <name evidence="16" type="ORF">ATO12_15440</name>
</gene>
<dbReference type="InterPro" id="IPR013661">
    <property type="entry name" value="Peptidase_M9_N_dom"/>
</dbReference>
<dbReference type="Proteomes" id="UP000023541">
    <property type="component" value="Unassembled WGS sequence"/>
</dbReference>
<evidence type="ECO:0000256" key="5">
    <source>
        <dbReference type="ARBA" id="ARBA00022525"/>
    </source>
</evidence>
<dbReference type="Gene3D" id="1.10.390.20">
    <property type="match status" value="1"/>
</dbReference>
<dbReference type="eggNOG" id="COG4935">
    <property type="taxonomic scope" value="Bacteria"/>
</dbReference>
<comment type="catalytic activity">
    <reaction evidence="1">
        <text>Digestion of native collagen in the triple helical region at Xaa-|-Gly bonds. With synthetic peptides, a preference is shown for Gly at P3 and P1', Pro and Ala at P2 and P2', and hydroxyproline, Ala or Arg at P3'.</text>
        <dbReference type="EC" id="3.4.24.3"/>
    </reaction>
</comment>
<dbReference type="eggNOG" id="COG1404">
    <property type="taxonomic scope" value="Bacteria"/>
</dbReference>
<dbReference type="Pfam" id="PF18962">
    <property type="entry name" value="Por_Secre_tail"/>
    <property type="match status" value="1"/>
</dbReference>
<keyword evidence="12" id="KW-0865">Zymogen</keyword>
<dbReference type="PRINTS" id="PR00931">
    <property type="entry name" value="MICOLLPTASE"/>
</dbReference>
<evidence type="ECO:0000256" key="11">
    <source>
        <dbReference type="ARBA" id="ARBA00023049"/>
    </source>
</evidence>
<dbReference type="EMBL" id="AQRA01000004">
    <property type="protein sequence ID" value="EZH74258.1"/>
    <property type="molecule type" value="Genomic_DNA"/>
</dbReference>
<keyword evidence="7" id="KW-0479">Metal-binding</keyword>
<dbReference type="eggNOG" id="COG3291">
    <property type="taxonomic scope" value="Bacteria"/>
</dbReference>
<evidence type="ECO:0000256" key="8">
    <source>
        <dbReference type="ARBA" id="ARBA00022729"/>
    </source>
</evidence>
<comment type="caution">
    <text evidence="16">The sequence shown here is derived from an EMBL/GenBank/DDBJ whole genome shotgun (WGS) entry which is preliminary data.</text>
</comment>
<dbReference type="GO" id="GO:0005576">
    <property type="term" value="C:extracellular region"/>
    <property type="evidence" value="ECO:0007669"/>
    <property type="project" value="InterPro"/>
</dbReference>
<evidence type="ECO:0000256" key="9">
    <source>
        <dbReference type="ARBA" id="ARBA00022801"/>
    </source>
</evidence>
<keyword evidence="10" id="KW-0862">Zinc</keyword>
<proteinExistence type="predicted"/>
<keyword evidence="6" id="KW-0645">Protease</keyword>
<comment type="subcellular location">
    <subcellularLocation>
        <location evidence="3">Secreted</location>
    </subcellularLocation>
</comment>
<dbReference type="Pfam" id="PF01752">
    <property type="entry name" value="Peptidase_M9"/>
    <property type="match status" value="1"/>
</dbReference>
<evidence type="ECO:0000256" key="6">
    <source>
        <dbReference type="ARBA" id="ARBA00022670"/>
    </source>
</evidence>
<evidence type="ECO:0000256" key="13">
    <source>
        <dbReference type="PIRSR" id="PIRSR602169-1"/>
    </source>
</evidence>
<dbReference type="EC" id="3.4.24.3" evidence="4"/>
<sequence length="1681" mass="185197">MWLLFGLIMIIQLSFAQHHKPIPKSSHHSSDHSSDHCSRVSHENDGPIPSAKAKDNTFGIARKAACQYSTNADWYGLSTSALVSAIRQTHDYDCYRDLFNYSSYSPYIFSNDKVKAVANEVRGLASSYNGTNNTGMYGLTIYLHIAIYLDFYQTSIDLTPDTYNIIHEAIAGLGSNSSLLNHNVYAMEVLEELLIVAGDLKSRHKAASINLFERVLRDFAVNETWTSITDPDIQKAYTKATNAVYNAFYNTVTDDFVNGLVSDKQVLDLLGKAAVNSALISKGGDFQYLWQNATGALAILAESDKLIGDIQGHLAAITNYFPKLSPSWAKAKMALNKYGDCSAYNLCQHPLSIRQEVEEYLFPKTVSYDDDKMIIRTPLSDEKIQNLYHAAKQVQSQFFRLVQTDEPVAGDTNTTINMIVFGSKQQYDDYAPLLFGIRTDNGGMYLEGIATFYTWDRTVGVESSLSLESLFRHEYCHYLQGRYLVPGNWGSSEIYNNSRLVWYEEGMADFFAGSTDTNGVQMLAQNTRAIINRGSGWPSLNTVFNSSYDSGNFYHYTYGNAAWYNWYLNNFDYLKRFFEYTRNNDISGFDNFVSELRNNGETSYNNFLNQVKNEQVIGWQPTTNWLDDNQISIGSPAAIQNEIGNLPNTSNISVAIDAEKSYRRFKIEGKITGTGSGAAPKDIAQQLDNTILKLRENELVNNFKYTVGYFKNLNSSGSRSADFIITGPLKDADISDNPVAEFSATNKTTIAGGKIDFVNESTGHITGLDWSFPSGAPSSATNEQTPQITYNSPGEYNVTLTAQGTGGSSDTKTIQNYIKVYPSSTNTYCSATNKEGGDDVHITKIRLGDFENASGYTTSYVDYTSLAAIIRTNQSTPLDITVQNEHWTYNALGVWIDWNQDGDFIDAGEEVFHKYAAGPYSKQITPPSGAKLGTTRMRVRMSYGAEDNITPCGTQNSIGEIEDYSIIVTNDPAPVNTPPVITVLKPSNGQNFVQKENIAVETVIKDDEKVEKAELKVDGELISTDYVAPYQWTHINKLNFLSPGQHELTITAYDNDGATDSKSITLNIEKAPITFCDASNEDSKLHITQVIFGDINNSTAHNPYSDHTNLSTVVQKGEQIALTIKTINEHWSYNAIGAWIDWNQDGDFIDTDEEVFSLYGPGPYNGTVTVPSSALTGTPLRMRVRMGYGSKDKINPCGNDTYLGEVEDYTVYVGNSTTPTCNDGIQNGDETGVDCGGSCTPCQTTPSCNDGIQNGDETGIDCGGSCAPCATLTYCAANGNDPSAEYINRVQLGAIDNTSAVGSGGYNDFTSVSTALSKGTAHTITITPKWASTVYSEAYSVWVDYNQDGDFEDPNEQVWSKAASKDTSVSGSFTIPDGAKNGNTRMRVSMRYNTIPSPCGSFDYGEVEDYTISIGTVSTPTCNDGIQNGNETGIDCGGSCAPCNTDTGVVYVDINDITVTSSNTWEFFRIETGDNKDYGAWYTSNSVRLVTYDKDLVCVGTSKNVALIGEGIGIDSASNFRAESNSYIISSSDYTDWKGKSGFVGFTFKVNGNTHYGWFHISVANDGLSYTILDYAYQTNPNQTITTKVMGVKNRNEYSLGKNITISPNPFSENFVINTSTLDKRDLVVKVYDIQGKLLIHKKYGKNPGQITLGEQIKMSGSYFVKIMTDTKTKTLQVLKY</sequence>
<dbReference type="InterPro" id="IPR022409">
    <property type="entry name" value="PKD/Chitinase_dom"/>
</dbReference>
<dbReference type="Pfam" id="PF08453">
    <property type="entry name" value="Peptidase_M9_N"/>
    <property type="match status" value="1"/>
</dbReference>
<dbReference type="CDD" id="cd00146">
    <property type="entry name" value="PKD"/>
    <property type="match status" value="1"/>
</dbReference>
<dbReference type="InterPro" id="IPR000601">
    <property type="entry name" value="PKD_dom"/>
</dbReference>
<name>A0A023BX72_9FLAO</name>
<dbReference type="Pfam" id="PF00801">
    <property type="entry name" value="PKD"/>
    <property type="match status" value="1"/>
</dbReference>
<keyword evidence="9" id="KW-0378">Hydrolase</keyword>
<reference evidence="16 17" key="1">
    <citation type="submission" date="2014-04" db="EMBL/GenBank/DDBJ databases">
        <title>Aquimarina sp. 22II-S11-z7 Genome Sequencing.</title>
        <authorList>
            <person name="Lai Q."/>
        </authorList>
    </citation>
    <scope>NUCLEOTIDE SEQUENCE [LARGE SCALE GENOMIC DNA]</scope>
    <source>
        <strain evidence="16 17">22II-S11-z7</strain>
    </source>
</reference>
<evidence type="ECO:0000256" key="10">
    <source>
        <dbReference type="ARBA" id="ARBA00022833"/>
    </source>
</evidence>
<dbReference type="InterPro" id="IPR026444">
    <property type="entry name" value="Secre_tail"/>
</dbReference>
<dbReference type="Pfam" id="PF20009">
    <property type="entry name" value="GEVED"/>
    <property type="match status" value="3"/>
</dbReference>
<dbReference type="Gene3D" id="2.60.40.10">
    <property type="entry name" value="Immunoglobulins"/>
    <property type="match status" value="2"/>
</dbReference>
<keyword evidence="5" id="KW-0964">Secreted</keyword>
<dbReference type="NCBIfam" id="TIGR04183">
    <property type="entry name" value="Por_Secre_tail"/>
    <property type="match status" value="1"/>
</dbReference>
<evidence type="ECO:0000256" key="4">
    <source>
        <dbReference type="ARBA" id="ARBA00012653"/>
    </source>
</evidence>
<dbReference type="GO" id="GO:0006508">
    <property type="term" value="P:proteolysis"/>
    <property type="evidence" value="ECO:0007669"/>
    <property type="project" value="InterPro"/>
</dbReference>
<evidence type="ECO:0000256" key="3">
    <source>
        <dbReference type="ARBA" id="ARBA00004613"/>
    </source>
</evidence>
<organism evidence="16 17">
    <name type="scientific">Aquimarina atlantica</name>
    <dbReference type="NCBI Taxonomy" id="1317122"/>
    <lineage>
        <taxon>Bacteria</taxon>
        <taxon>Pseudomonadati</taxon>
        <taxon>Bacteroidota</taxon>
        <taxon>Flavobacteriia</taxon>
        <taxon>Flavobacteriales</taxon>
        <taxon>Flavobacteriaceae</taxon>
        <taxon>Aquimarina</taxon>
    </lineage>
</organism>
<protein>
    <recommendedName>
        <fullName evidence="4">microbial collagenase</fullName>
        <ecNumber evidence="4">3.4.24.3</ecNumber>
    </recommendedName>
</protein>
<dbReference type="STRING" id="1317122.ATO12_15440"/>
<evidence type="ECO:0000256" key="1">
    <source>
        <dbReference type="ARBA" id="ARBA00000424"/>
    </source>
</evidence>
<dbReference type="Pfam" id="PF17957">
    <property type="entry name" value="Big_7"/>
    <property type="match status" value="1"/>
</dbReference>
<dbReference type="GO" id="GO:0004222">
    <property type="term" value="F:metalloendopeptidase activity"/>
    <property type="evidence" value="ECO:0007669"/>
    <property type="project" value="InterPro"/>
</dbReference>
<dbReference type="SMART" id="SM00089">
    <property type="entry name" value="PKD"/>
    <property type="match status" value="1"/>
</dbReference>
<dbReference type="InterPro" id="IPR013783">
    <property type="entry name" value="Ig-like_fold"/>
</dbReference>
<feature type="active site" evidence="13">
    <location>
        <position position="474"/>
    </location>
</feature>
<dbReference type="Gene3D" id="3.40.30.160">
    <property type="entry name" value="Collagenase ColT, N-terminal domain"/>
    <property type="match status" value="1"/>
</dbReference>
<dbReference type="InterPro" id="IPR035986">
    <property type="entry name" value="PKD_dom_sf"/>
</dbReference>
<evidence type="ECO:0000256" key="12">
    <source>
        <dbReference type="ARBA" id="ARBA00023145"/>
    </source>
</evidence>
<keyword evidence="8" id="KW-0732">Signal</keyword>
<evidence type="ECO:0000313" key="16">
    <source>
        <dbReference type="EMBL" id="EZH74258.1"/>
    </source>
</evidence>
<evidence type="ECO:0000256" key="7">
    <source>
        <dbReference type="ARBA" id="ARBA00022723"/>
    </source>
</evidence>
<dbReference type="GO" id="GO:0008270">
    <property type="term" value="F:zinc ion binding"/>
    <property type="evidence" value="ECO:0007669"/>
    <property type="project" value="InterPro"/>
</dbReference>
<evidence type="ECO:0000259" key="15">
    <source>
        <dbReference type="PROSITE" id="PS50093"/>
    </source>
</evidence>
<dbReference type="InterPro" id="IPR002169">
    <property type="entry name" value="Peptidase_M9A/M9B"/>
</dbReference>
<keyword evidence="11" id="KW-0482">Metalloprotease</keyword>
<feature type="region of interest" description="Disordered" evidence="14">
    <location>
        <begin position="22"/>
        <end position="53"/>
    </location>
</feature>
<feature type="domain" description="PKD" evidence="15">
    <location>
        <begin position="738"/>
        <end position="825"/>
    </location>
</feature>